<dbReference type="InterPro" id="IPR035286">
    <property type="entry name" value="DUF5361"/>
</dbReference>
<organism evidence="1">
    <name type="scientific">virus sp. ctJLD79</name>
    <dbReference type="NCBI Taxonomy" id="2827987"/>
    <lineage>
        <taxon>Viruses</taxon>
    </lineage>
</organism>
<sequence length="120" mass="13546">MLNAGEDELVCDFAETYHILDLRALPVPLTATLAWGLRPDARIRLKMAEQQVSMETLMLAGVVDRLSLLLWQRTENGQKNRNRPAMLTDKLLHIEPKRELKTFASGEEFRRAWSGKGGGA</sequence>
<accession>A0A8S5RE89</accession>
<reference evidence="1" key="1">
    <citation type="journal article" date="2021" name="Proc. Natl. Acad. Sci. U.S.A.">
        <title>A Catalog of Tens of Thousands of Viruses from Human Metagenomes Reveals Hidden Associations with Chronic Diseases.</title>
        <authorList>
            <person name="Tisza M.J."/>
            <person name="Buck C.B."/>
        </authorList>
    </citation>
    <scope>NUCLEOTIDE SEQUENCE</scope>
    <source>
        <strain evidence="1">CtJLD79</strain>
    </source>
</reference>
<proteinExistence type="predicted"/>
<dbReference type="Pfam" id="PF17318">
    <property type="entry name" value="DUF5361"/>
    <property type="match status" value="1"/>
</dbReference>
<protein>
    <submittedName>
        <fullName evidence="1">Uncharacterized protein</fullName>
    </submittedName>
</protein>
<dbReference type="EMBL" id="BK059097">
    <property type="protein sequence ID" value="DAE29679.1"/>
    <property type="molecule type" value="Genomic_DNA"/>
</dbReference>
<name>A0A8S5RE89_9VIRU</name>
<evidence type="ECO:0000313" key="1">
    <source>
        <dbReference type="EMBL" id="DAE29679.1"/>
    </source>
</evidence>